<dbReference type="AlphaFoldDB" id="A0A8X8Y989"/>
<evidence type="ECO:0000313" key="2">
    <source>
        <dbReference type="EMBL" id="KAG6427059.1"/>
    </source>
</evidence>
<comment type="caution">
    <text evidence="2">The sequence shown here is derived from an EMBL/GenBank/DDBJ whole genome shotgun (WGS) entry which is preliminary data.</text>
</comment>
<evidence type="ECO:0000313" key="3">
    <source>
        <dbReference type="Proteomes" id="UP000298416"/>
    </source>
</evidence>
<evidence type="ECO:0000256" key="1">
    <source>
        <dbReference type="SAM" id="MobiDB-lite"/>
    </source>
</evidence>
<dbReference type="Proteomes" id="UP000298416">
    <property type="component" value="Unassembled WGS sequence"/>
</dbReference>
<proteinExistence type="predicted"/>
<gene>
    <name evidence="2" type="ORF">SASPL_111298</name>
</gene>
<reference evidence="2" key="2">
    <citation type="submission" date="2020-08" db="EMBL/GenBank/DDBJ databases">
        <title>Plant Genome Project.</title>
        <authorList>
            <person name="Zhang R.-G."/>
        </authorList>
    </citation>
    <scope>NUCLEOTIDE SEQUENCE</scope>
    <source>
        <strain evidence="2">Huo1</strain>
        <tissue evidence="2">Leaf</tissue>
    </source>
</reference>
<keyword evidence="3" id="KW-1185">Reference proteome</keyword>
<protein>
    <submittedName>
        <fullName evidence="2">Uncharacterized protein</fullName>
    </submittedName>
</protein>
<name>A0A8X8Y989_SALSN</name>
<organism evidence="2">
    <name type="scientific">Salvia splendens</name>
    <name type="common">Scarlet sage</name>
    <dbReference type="NCBI Taxonomy" id="180675"/>
    <lineage>
        <taxon>Eukaryota</taxon>
        <taxon>Viridiplantae</taxon>
        <taxon>Streptophyta</taxon>
        <taxon>Embryophyta</taxon>
        <taxon>Tracheophyta</taxon>
        <taxon>Spermatophyta</taxon>
        <taxon>Magnoliopsida</taxon>
        <taxon>eudicotyledons</taxon>
        <taxon>Gunneridae</taxon>
        <taxon>Pentapetalae</taxon>
        <taxon>asterids</taxon>
        <taxon>lamiids</taxon>
        <taxon>Lamiales</taxon>
        <taxon>Lamiaceae</taxon>
        <taxon>Nepetoideae</taxon>
        <taxon>Mentheae</taxon>
        <taxon>Salviinae</taxon>
        <taxon>Salvia</taxon>
        <taxon>Salvia subgen. Calosphace</taxon>
        <taxon>core Calosphace</taxon>
    </lineage>
</organism>
<feature type="region of interest" description="Disordered" evidence="1">
    <location>
        <begin position="48"/>
        <end position="67"/>
    </location>
</feature>
<sequence>MRNKSWLMIEDCKEIFGKDRADGAKILDVGDVARCYLYPKTIEKNLREKKNGRQAGRNHYTDDPIHEDTSERLKEISTRIGYDFDLSTKRAEVFDQMQGIPGLTLKQQFYISKKLVKEPEIMDLFRGLSEIAHPAFVFDLLKIDAML</sequence>
<accession>A0A8X8Y989</accession>
<dbReference type="EMBL" id="PNBA02000004">
    <property type="protein sequence ID" value="KAG6427059.1"/>
    <property type="molecule type" value="Genomic_DNA"/>
</dbReference>
<reference evidence="2" key="1">
    <citation type="submission" date="2018-01" db="EMBL/GenBank/DDBJ databases">
        <authorList>
            <person name="Mao J.F."/>
        </authorList>
    </citation>
    <scope>NUCLEOTIDE SEQUENCE</scope>
    <source>
        <strain evidence="2">Huo1</strain>
        <tissue evidence="2">Leaf</tissue>
    </source>
</reference>